<dbReference type="Pfam" id="PF00107">
    <property type="entry name" value="ADH_zinc_N"/>
    <property type="match status" value="1"/>
</dbReference>
<evidence type="ECO:0000259" key="1">
    <source>
        <dbReference type="SMART" id="SM00829"/>
    </source>
</evidence>
<dbReference type="Gene3D" id="3.90.180.10">
    <property type="entry name" value="Medium-chain alcohol dehydrogenases, catalytic domain"/>
    <property type="match status" value="1"/>
</dbReference>
<dbReference type="InterPro" id="IPR011032">
    <property type="entry name" value="GroES-like_sf"/>
</dbReference>
<accession>A0ABT2GA30</accession>
<dbReference type="Pfam" id="PF08240">
    <property type="entry name" value="ADH_N"/>
    <property type="match status" value="1"/>
</dbReference>
<keyword evidence="3" id="KW-1185">Reference proteome</keyword>
<dbReference type="CDD" id="cd08241">
    <property type="entry name" value="QOR1"/>
    <property type="match status" value="1"/>
</dbReference>
<dbReference type="InterPro" id="IPR036291">
    <property type="entry name" value="NAD(P)-bd_dom_sf"/>
</dbReference>
<proteinExistence type="predicted"/>
<evidence type="ECO:0000313" key="2">
    <source>
        <dbReference type="EMBL" id="MCS5490855.1"/>
    </source>
</evidence>
<dbReference type="SUPFAM" id="SSF50129">
    <property type="entry name" value="GroES-like"/>
    <property type="match status" value="1"/>
</dbReference>
<dbReference type="InterPro" id="IPR020843">
    <property type="entry name" value="ER"/>
</dbReference>
<comment type="caution">
    <text evidence="2">The sequence shown here is derived from an EMBL/GenBank/DDBJ whole genome shotgun (WGS) entry which is preliminary data.</text>
</comment>
<sequence>MKAIICEQFGLPETLRFGELPDPVPGPNQVLIEVEACGVNFPDVLIIQNLYQFKPELPFSPGGEVAGKIIGIGEKVQNFKVGDFVLALCGWGGFAEKVVVDADRAFKLPAGLPAEIAATTLYTYGTSYHALTDRANLHSGETLLVLGAAGGVGLAAVELGKLMGAKVIAAASSSEKLELCREKGAELTINYETEDLKSRIKELTNGKGVDVVYDPVGGKFTEVALRGMAWKGRYLIVGFANGEIPKIPMNLPLLKGCSIVGVFWGQFSKLEPEKSFQNIAQLMKWIQEGKIKQHIGEHFSLEESPGALRAILDRKMLGKGVVIIK</sequence>
<dbReference type="InterPro" id="IPR013149">
    <property type="entry name" value="ADH-like_C"/>
</dbReference>
<protein>
    <submittedName>
        <fullName evidence="2">NADPH:quinone oxidoreductase family protein</fullName>
    </submittedName>
</protein>
<dbReference type="PANTHER" id="PTHR43677:SF4">
    <property type="entry name" value="QUINONE OXIDOREDUCTASE-LIKE PROTEIN 2"/>
    <property type="match status" value="1"/>
</dbReference>
<dbReference type="SUPFAM" id="SSF51735">
    <property type="entry name" value="NAD(P)-binding Rossmann-fold domains"/>
    <property type="match status" value="1"/>
</dbReference>
<dbReference type="Proteomes" id="UP001206788">
    <property type="component" value="Unassembled WGS sequence"/>
</dbReference>
<organism evidence="2 3">
    <name type="scientific">Algoriphagus limi</name>
    <dbReference type="NCBI Taxonomy" id="2975273"/>
    <lineage>
        <taxon>Bacteria</taxon>
        <taxon>Pseudomonadati</taxon>
        <taxon>Bacteroidota</taxon>
        <taxon>Cytophagia</taxon>
        <taxon>Cytophagales</taxon>
        <taxon>Cyclobacteriaceae</taxon>
        <taxon>Algoriphagus</taxon>
    </lineage>
</organism>
<dbReference type="EMBL" id="JANWGH010000002">
    <property type="protein sequence ID" value="MCS5490855.1"/>
    <property type="molecule type" value="Genomic_DNA"/>
</dbReference>
<dbReference type="Gene3D" id="3.40.50.720">
    <property type="entry name" value="NAD(P)-binding Rossmann-like Domain"/>
    <property type="match status" value="1"/>
</dbReference>
<dbReference type="SMART" id="SM00829">
    <property type="entry name" value="PKS_ER"/>
    <property type="match status" value="1"/>
</dbReference>
<name>A0ABT2GA30_9BACT</name>
<gene>
    <name evidence="2" type="ORF">NY014_10455</name>
</gene>
<evidence type="ECO:0000313" key="3">
    <source>
        <dbReference type="Proteomes" id="UP001206788"/>
    </source>
</evidence>
<dbReference type="InterPro" id="IPR013154">
    <property type="entry name" value="ADH-like_N"/>
</dbReference>
<feature type="domain" description="Enoyl reductase (ER)" evidence="1">
    <location>
        <begin position="10"/>
        <end position="322"/>
    </location>
</feature>
<reference evidence="2 3" key="1">
    <citation type="submission" date="2022-08" db="EMBL/GenBank/DDBJ databases">
        <title>Algoriphagus sp. CAU 1643 isolated from mud.</title>
        <authorList>
            <person name="Kim W."/>
        </authorList>
    </citation>
    <scope>NUCLEOTIDE SEQUENCE [LARGE SCALE GENOMIC DNA]</scope>
    <source>
        <strain evidence="2 3">CAU 1643</strain>
    </source>
</reference>
<dbReference type="InterPro" id="IPR051397">
    <property type="entry name" value="Zn-ADH-like_protein"/>
</dbReference>
<dbReference type="RefSeq" id="WP_259414532.1">
    <property type="nucleotide sequence ID" value="NZ_JANWGH010000002.1"/>
</dbReference>
<dbReference type="PANTHER" id="PTHR43677">
    <property type="entry name" value="SHORT-CHAIN DEHYDROGENASE/REDUCTASE"/>
    <property type="match status" value="1"/>
</dbReference>